<name>A0A6P8G6F6_CLUHA</name>
<organism evidence="2 4">
    <name type="scientific">Clupea harengus</name>
    <name type="common">Atlantic herring</name>
    <dbReference type="NCBI Taxonomy" id="7950"/>
    <lineage>
        <taxon>Eukaryota</taxon>
        <taxon>Metazoa</taxon>
        <taxon>Chordata</taxon>
        <taxon>Craniata</taxon>
        <taxon>Vertebrata</taxon>
        <taxon>Euteleostomi</taxon>
        <taxon>Actinopterygii</taxon>
        <taxon>Neopterygii</taxon>
        <taxon>Teleostei</taxon>
        <taxon>Clupei</taxon>
        <taxon>Clupeiformes</taxon>
        <taxon>Clupeoidei</taxon>
        <taxon>Clupeidae</taxon>
        <taxon>Clupea</taxon>
    </lineage>
</organism>
<feature type="compositionally biased region" description="Polar residues" evidence="1">
    <location>
        <begin position="132"/>
        <end position="144"/>
    </location>
</feature>
<dbReference type="RefSeq" id="XP_031434949.1">
    <property type="nucleotide sequence ID" value="XM_031579089.2"/>
</dbReference>
<proteinExistence type="predicted"/>
<feature type="region of interest" description="Disordered" evidence="1">
    <location>
        <begin position="269"/>
        <end position="321"/>
    </location>
</feature>
<evidence type="ECO:0000256" key="1">
    <source>
        <dbReference type="SAM" id="MobiDB-lite"/>
    </source>
</evidence>
<reference evidence="3 4" key="1">
    <citation type="submission" date="2025-04" db="UniProtKB">
        <authorList>
            <consortium name="RefSeq"/>
        </authorList>
    </citation>
    <scope>IDENTIFICATION</scope>
</reference>
<protein>
    <submittedName>
        <fullName evidence="3 4">Uncharacterized protein LOC116223200</fullName>
    </submittedName>
</protein>
<keyword evidence="2" id="KW-1185">Reference proteome</keyword>
<evidence type="ECO:0000313" key="3">
    <source>
        <dbReference type="RefSeq" id="XP_031434948.1"/>
    </source>
</evidence>
<dbReference type="KEGG" id="char:116223200"/>
<feature type="region of interest" description="Disordered" evidence="1">
    <location>
        <begin position="87"/>
        <end position="113"/>
    </location>
</feature>
<dbReference type="AlphaFoldDB" id="A0A6P8G6F6"/>
<feature type="region of interest" description="Disordered" evidence="1">
    <location>
        <begin position="1"/>
        <end position="29"/>
    </location>
</feature>
<feature type="region of interest" description="Disordered" evidence="1">
    <location>
        <begin position="132"/>
        <end position="157"/>
    </location>
</feature>
<sequence length="346" mass="37850">MSPGLSHRGGGSTQSLSSNKSSSRHSVSFQLGRAEEQCHGVGHHRQSLPCDGFGHHLLSGLQTGHNGILMRARSTESEPFYGRENHIAGRYTAPPTPSAGRRSYGAPGRDGEGRRSVVTYSYIEKGNIQPAVDSSHSSLCQSEPENPFNRALEEEEERAASLMRNRLSDPARFSSWESLGSSSPQLTPSQRHSLNLRRATMDSIAREATYRALEEFGSPQIRRRLEVQNHQPQDQYQYQAQPRCRSWGGSPVLPRGTSTLPTNAHLMDLDGNHSAHGLPRSPALISCPPTSGRPTTPCPPPAHGPTPTDLQTSGRGTVTTVPSCHTNTVLLCRRANRPPFSTRYRP</sequence>
<feature type="compositionally biased region" description="Polar residues" evidence="1">
    <location>
        <begin position="309"/>
        <end position="321"/>
    </location>
</feature>
<accession>A0A6P8G6F6</accession>
<dbReference type="OrthoDB" id="2157641at2759"/>
<feature type="compositionally biased region" description="Low complexity" evidence="1">
    <location>
        <begin position="13"/>
        <end position="28"/>
    </location>
</feature>
<dbReference type="RefSeq" id="XP_031434948.1">
    <property type="nucleotide sequence ID" value="XM_031579088.2"/>
</dbReference>
<dbReference type="Proteomes" id="UP000515152">
    <property type="component" value="Chromosome 13"/>
</dbReference>
<evidence type="ECO:0000313" key="4">
    <source>
        <dbReference type="RefSeq" id="XP_031434949.1"/>
    </source>
</evidence>
<evidence type="ECO:0000313" key="2">
    <source>
        <dbReference type="Proteomes" id="UP000515152"/>
    </source>
</evidence>
<dbReference type="GeneID" id="116223200"/>
<gene>
    <name evidence="3 4" type="primary">LOC116223200</name>
</gene>